<dbReference type="InterPro" id="IPR023577">
    <property type="entry name" value="CYTH_domain"/>
</dbReference>
<accession>A0A2V2N3X0</accession>
<comment type="caution">
    <text evidence="2">The sequence shown here is derived from an EMBL/GenBank/DDBJ whole genome shotgun (WGS) entry which is preliminary data.</text>
</comment>
<evidence type="ECO:0000313" key="2">
    <source>
        <dbReference type="EMBL" id="PWR73195.1"/>
    </source>
</evidence>
<dbReference type="SMART" id="SM01118">
    <property type="entry name" value="CYTH"/>
    <property type="match status" value="1"/>
</dbReference>
<sequence>MLEIEIKVRVPDIKAVREQVIASGGVLTETLTEHDSYYNAPHRDFGITDEALRLRETGTKTTVTYKGPKDTILGSKVREELNLDITDPKIFDSIITRLGFVMVAVVQKRREYYQYQDFTISLDQVEGLGNFVEIELISDSNAEMAAARVDETAIKMGVTGERITLSYLELLLSTR</sequence>
<dbReference type="PANTHER" id="PTHR21028:SF2">
    <property type="entry name" value="CYTH DOMAIN-CONTAINING PROTEIN"/>
    <property type="match status" value="1"/>
</dbReference>
<dbReference type="RefSeq" id="WP_109967849.1">
    <property type="nucleotide sequence ID" value="NZ_CP176093.1"/>
</dbReference>
<evidence type="ECO:0000313" key="3">
    <source>
        <dbReference type="Proteomes" id="UP000245657"/>
    </source>
</evidence>
<keyword evidence="3" id="KW-1185">Reference proteome</keyword>
<dbReference type="InterPro" id="IPR033469">
    <property type="entry name" value="CYTH-like_dom_sf"/>
</dbReference>
<protein>
    <submittedName>
        <fullName evidence="2">Class IV adenylate cyclase</fullName>
    </submittedName>
</protein>
<dbReference type="CDD" id="cd07890">
    <property type="entry name" value="CYTH-like_AC_IV-like"/>
    <property type="match status" value="1"/>
</dbReference>
<dbReference type="AlphaFoldDB" id="A0A2V2N3X0"/>
<dbReference type="OrthoDB" id="46040at2157"/>
<dbReference type="NCBIfam" id="TIGR00318">
    <property type="entry name" value="cyaB"/>
    <property type="match status" value="1"/>
</dbReference>
<proteinExistence type="predicted"/>
<dbReference type="PANTHER" id="PTHR21028">
    <property type="entry name" value="SI:CH211-156B7.4"/>
    <property type="match status" value="1"/>
</dbReference>
<dbReference type="SUPFAM" id="SSF55154">
    <property type="entry name" value="CYTH-like phosphatases"/>
    <property type="match status" value="1"/>
</dbReference>
<organism evidence="2 3">
    <name type="scientific">Methanospirillum lacunae</name>
    <dbReference type="NCBI Taxonomy" id="668570"/>
    <lineage>
        <taxon>Archaea</taxon>
        <taxon>Methanobacteriati</taxon>
        <taxon>Methanobacteriota</taxon>
        <taxon>Stenosarchaea group</taxon>
        <taxon>Methanomicrobia</taxon>
        <taxon>Methanomicrobiales</taxon>
        <taxon>Methanospirillaceae</taxon>
        <taxon>Methanospirillum</taxon>
    </lineage>
</organism>
<dbReference type="GeneID" id="97549915"/>
<feature type="domain" description="CYTH" evidence="1">
    <location>
        <begin position="1"/>
        <end position="173"/>
    </location>
</feature>
<evidence type="ECO:0000259" key="1">
    <source>
        <dbReference type="PROSITE" id="PS51707"/>
    </source>
</evidence>
<dbReference type="Pfam" id="PF01928">
    <property type="entry name" value="CYTH"/>
    <property type="match status" value="1"/>
</dbReference>
<gene>
    <name evidence="2" type="primary">cyaB</name>
    <name evidence="2" type="ORF">DK846_05040</name>
</gene>
<name>A0A2V2N3X0_9EURY</name>
<dbReference type="EMBL" id="QGMY01000003">
    <property type="protein sequence ID" value="PWR73195.1"/>
    <property type="molecule type" value="Genomic_DNA"/>
</dbReference>
<dbReference type="Gene3D" id="2.40.320.10">
    <property type="entry name" value="Hypothetical Protein Pfu-838710-001"/>
    <property type="match status" value="1"/>
</dbReference>
<dbReference type="Proteomes" id="UP000245657">
    <property type="component" value="Unassembled WGS sequence"/>
</dbReference>
<reference evidence="2 3" key="1">
    <citation type="submission" date="2018-05" db="EMBL/GenBank/DDBJ databases">
        <title>Draft genome of Methanospirillum lacunae Ki8-1.</title>
        <authorList>
            <person name="Dueholm M.S."/>
            <person name="Nielsen P.H."/>
            <person name="Bakmann L.F."/>
            <person name="Otzen D.E."/>
        </authorList>
    </citation>
    <scope>NUCLEOTIDE SEQUENCE [LARGE SCALE GENOMIC DNA]</scope>
    <source>
        <strain evidence="2 3">Ki8-1</strain>
    </source>
</reference>
<dbReference type="InterPro" id="IPR008173">
    <property type="entry name" value="Adenylyl_cyclase_CyaB"/>
</dbReference>
<dbReference type="PROSITE" id="PS51707">
    <property type="entry name" value="CYTH"/>
    <property type="match status" value="1"/>
</dbReference>